<evidence type="ECO:0000256" key="1">
    <source>
        <dbReference type="SAM" id="SignalP"/>
    </source>
</evidence>
<name>A0AA97HYV0_9SPHN</name>
<dbReference type="PANTHER" id="PTHR36919">
    <property type="entry name" value="BLR1215 PROTEIN"/>
    <property type="match status" value="1"/>
</dbReference>
<feature type="chain" id="PRO_5041635781" evidence="1">
    <location>
        <begin position="26"/>
        <end position="138"/>
    </location>
</feature>
<dbReference type="KEGG" id="acoa:RB602_08430"/>
<evidence type="ECO:0000259" key="2">
    <source>
        <dbReference type="Pfam" id="PF09917"/>
    </source>
</evidence>
<evidence type="ECO:0000313" key="3">
    <source>
        <dbReference type="EMBL" id="WOE73894.1"/>
    </source>
</evidence>
<dbReference type="Gene3D" id="2.40.128.520">
    <property type="match status" value="1"/>
</dbReference>
<gene>
    <name evidence="3" type="ORF">RB602_08430</name>
</gene>
<dbReference type="InterPro" id="IPR019223">
    <property type="entry name" value="DUF2147"/>
</dbReference>
<dbReference type="RefSeq" id="WP_317080122.1">
    <property type="nucleotide sequence ID" value="NZ_CP136594.1"/>
</dbReference>
<accession>A0AA97HYV0</accession>
<keyword evidence="1" id="KW-0732">Signal</keyword>
<proteinExistence type="predicted"/>
<feature type="signal peptide" evidence="1">
    <location>
        <begin position="1"/>
        <end position="25"/>
    </location>
</feature>
<evidence type="ECO:0000313" key="4">
    <source>
        <dbReference type="Proteomes" id="UP001302429"/>
    </source>
</evidence>
<dbReference type="PANTHER" id="PTHR36919:SF2">
    <property type="entry name" value="BLL6627 PROTEIN"/>
    <property type="match status" value="1"/>
</dbReference>
<dbReference type="AlphaFoldDB" id="A0AA97HYV0"/>
<protein>
    <submittedName>
        <fullName evidence="3">DUF2147 domain-containing protein</fullName>
    </submittedName>
</protein>
<reference evidence="3 4" key="1">
    <citation type="submission" date="2023-10" db="EMBL/GenBank/DDBJ databases">
        <title>Complete genome sequence of a Sphingomonadaceae bacterium.</title>
        <authorList>
            <person name="Yan C."/>
        </authorList>
    </citation>
    <scope>NUCLEOTIDE SEQUENCE [LARGE SCALE GENOMIC DNA]</scope>
    <source>
        <strain evidence="3 4">SCSIO 66989</strain>
    </source>
</reference>
<dbReference type="Proteomes" id="UP001302429">
    <property type="component" value="Chromosome"/>
</dbReference>
<sequence>MPRLFRLSLSFVALLGIFSTDLVVAQETFGTWRNPSGSVHIEIYTCGDFRCGRVVWASEKAIKDAKKGTDDPLIGMTILRNFAEDRKGIWRGRAFVADKGREVSGSAEILDADRLKIKGCLLGRVGCRSQVWTRLSAE</sequence>
<feature type="domain" description="DUF2147" evidence="2">
    <location>
        <begin position="30"/>
        <end position="134"/>
    </location>
</feature>
<dbReference type="EMBL" id="CP136594">
    <property type="protein sequence ID" value="WOE73894.1"/>
    <property type="molecule type" value="Genomic_DNA"/>
</dbReference>
<keyword evidence="4" id="KW-1185">Reference proteome</keyword>
<organism evidence="3 4">
    <name type="scientific">Alterisphingorhabdus coralli</name>
    <dbReference type="NCBI Taxonomy" id="3071408"/>
    <lineage>
        <taxon>Bacteria</taxon>
        <taxon>Pseudomonadati</taxon>
        <taxon>Pseudomonadota</taxon>
        <taxon>Alphaproteobacteria</taxon>
        <taxon>Sphingomonadales</taxon>
        <taxon>Sphingomonadaceae</taxon>
        <taxon>Alterisphingorhabdus (ex Yan et al. 2024)</taxon>
    </lineage>
</organism>
<dbReference type="Pfam" id="PF09917">
    <property type="entry name" value="DUF2147"/>
    <property type="match status" value="1"/>
</dbReference>